<keyword evidence="2" id="KW-0238">DNA-binding</keyword>
<evidence type="ECO:0000256" key="2">
    <source>
        <dbReference type="ARBA" id="ARBA00023125"/>
    </source>
</evidence>
<dbReference type="InterPro" id="IPR019887">
    <property type="entry name" value="Tscrpt_reg_AsnC/Lrp_C"/>
</dbReference>
<name>A0A6P2C3D0_9ACTN</name>
<dbReference type="Pfam" id="PF01037">
    <property type="entry name" value="AsnC_trans_reg"/>
    <property type="match status" value="1"/>
</dbReference>
<dbReference type="InterPro" id="IPR011008">
    <property type="entry name" value="Dimeric_a/b-barrel"/>
</dbReference>
<dbReference type="InterPro" id="IPR036390">
    <property type="entry name" value="WH_DNA-bd_sf"/>
</dbReference>
<dbReference type="InterPro" id="IPR036388">
    <property type="entry name" value="WH-like_DNA-bd_sf"/>
</dbReference>
<keyword evidence="7" id="KW-1185">Reference proteome</keyword>
<sequence>MLCALRGTGIGADTTQSLLARLPRSGRIVAVTAHSRLHMFTGGPDALGFFDVLPQERVEPLRRHPARLSAAAASGQQAAAAPAAPALPAEEGELDAALFAALAVDGRTPYADLAAATGWSETTVRRRMDQLRDAGVLNFDLEADMVTFGFRTSAWLWLSVPPSHLAEVGTALAKYSEVAYATATTGPANLAACVVCRDEEALYEFLTAKVGALPGVERVETAPIIRTVKQASPVAFPRP</sequence>
<dbReference type="GO" id="GO:0043200">
    <property type="term" value="P:response to amino acid"/>
    <property type="evidence" value="ECO:0007669"/>
    <property type="project" value="TreeGrafter"/>
</dbReference>
<dbReference type="InterPro" id="IPR019888">
    <property type="entry name" value="Tscrpt_reg_AsnC-like"/>
</dbReference>
<dbReference type="Proteomes" id="UP000460272">
    <property type="component" value="Unassembled WGS sequence"/>
</dbReference>
<dbReference type="GO" id="GO:0043565">
    <property type="term" value="F:sequence-specific DNA binding"/>
    <property type="evidence" value="ECO:0007669"/>
    <property type="project" value="InterPro"/>
</dbReference>
<organism evidence="6 7">
    <name type="scientific">Trebonia kvetii</name>
    <dbReference type="NCBI Taxonomy" id="2480626"/>
    <lineage>
        <taxon>Bacteria</taxon>
        <taxon>Bacillati</taxon>
        <taxon>Actinomycetota</taxon>
        <taxon>Actinomycetes</taxon>
        <taxon>Streptosporangiales</taxon>
        <taxon>Treboniaceae</taxon>
        <taxon>Trebonia</taxon>
    </lineage>
</organism>
<evidence type="ECO:0000259" key="4">
    <source>
        <dbReference type="Pfam" id="PF01037"/>
    </source>
</evidence>
<dbReference type="SUPFAM" id="SSF54909">
    <property type="entry name" value="Dimeric alpha+beta barrel"/>
    <property type="match status" value="1"/>
</dbReference>
<dbReference type="PANTHER" id="PTHR30154:SF34">
    <property type="entry name" value="TRANSCRIPTIONAL REGULATOR AZLB"/>
    <property type="match status" value="1"/>
</dbReference>
<dbReference type="SUPFAM" id="SSF46785">
    <property type="entry name" value="Winged helix' DNA-binding domain"/>
    <property type="match status" value="1"/>
</dbReference>
<feature type="domain" description="HTH asnC-type" evidence="5">
    <location>
        <begin position="93"/>
        <end position="132"/>
    </location>
</feature>
<protein>
    <submittedName>
        <fullName evidence="6">Lrp/AsnC family transcriptional regulator</fullName>
    </submittedName>
</protein>
<dbReference type="PANTHER" id="PTHR30154">
    <property type="entry name" value="LEUCINE-RESPONSIVE REGULATORY PROTEIN"/>
    <property type="match status" value="1"/>
</dbReference>
<dbReference type="GO" id="GO:0005829">
    <property type="term" value="C:cytosol"/>
    <property type="evidence" value="ECO:0007669"/>
    <property type="project" value="TreeGrafter"/>
</dbReference>
<dbReference type="RefSeq" id="WP_145853389.1">
    <property type="nucleotide sequence ID" value="NZ_RPFW01000002.1"/>
</dbReference>
<evidence type="ECO:0000256" key="3">
    <source>
        <dbReference type="ARBA" id="ARBA00023163"/>
    </source>
</evidence>
<feature type="domain" description="Transcription regulator AsnC/Lrp ligand binding" evidence="4">
    <location>
        <begin position="158"/>
        <end position="227"/>
    </location>
</feature>
<dbReference type="InterPro" id="IPR000485">
    <property type="entry name" value="AsnC-type_HTH_dom"/>
</dbReference>
<dbReference type="AlphaFoldDB" id="A0A6P2C3D0"/>
<dbReference type="EMBL" id="RPFW01000002">
    <property type="protein sequence ID" value="TVZ05688.1"/>
    <property type="molecule type" value="Genomic_DNA"/>
</dbReference>
<evidence type="ECO:0000259" key="5">
    <source>
        <dbReference type="Pfam" id="PF13404"/>
    </source>
</evidence>
<dbReference type="OrthoDB" id="3453230at2"/>
<proteinExistence type="predicted"/>
<gene>
    <name evidence="6" type="ORF">EAS64_14425</name>
</gene>
<evidence type="ECO:0000256" key="1">
    <source>
        <dbReference type="ARBA" id="ARBA00023015"/>
    </source>
</evidence>
<dbReference type="SMART" id="SM00344">
    <property type="entry name" value="HTH_ASNC"/>
    <property type="match status" value="1"/>
</dbReference>
<evidence type="ECO:0000313" key="7">
    <source>
        <dbReference type="Proteomes" id="UP000460272"/>
    </source>
</evidence>
<dbReference type="Gene3D" id="3.30.70.920">
    <property type="match status" value="1"/>
</dbReference>
<dbReference type="Gene3D" id="1.10.10.10">
    <property type="entry name" value="Winged helix-like DNA-binding domain superfamily/Winged helix DNA-binding domain"/>
    <property type="match status" value="1"/>
</dbReference>
<comment type="caution">
    <text evidence="6">The sequence shown here is derived from an EMBL/GenBank/DDBJ whole genome shotgun (WGS) entry which is preliminary data.</text>
</comment>
<evidence type="ECO:0000313" key="6">
    <source>
        <dbReference type="EMBL" id="TVZ05688.1"/>
    </source>
</evidence>
<keyword evidence="3" id="KW-0804">Transcription</keyword>
<dbReference type="PRINTS" id="PR00033">
    <property type="entry name" value="HTHASNC"/>
</dbReference>
<accession>A0A6P2C3D0</accession>
<dbReference type="Pfam" id="PF13404">
    <property type="entry name" value="HTH_AsnC-type"/>
    <property type="match status" value="1"/>
</dbReference>
<reference evidence="6 7" key="1">
    <citation type="submission" date="2018-11" db="EMBL/GenBank/DDBJ databases">
        <title>Trebonia kvetii gen.nov., sp.nov., a novel acidophilic actinobacterium, and proposal of the new actinobacterial family Treboniaceae fam. nov.</title>
        <authorList>
            <person name="Rapoport D."/>
            <person name="Sagova-Mareckova M."/>
            <person name="Sedlacek I."/>
            <person name="Provaznik J."/>
            <person name="Kralova S."/>
            <person name="Pavlinic D."/>
            <person name="Benes V."/>
            <person name="Kopecky J."/>
        </authorList>
    </citation>
    <scope>NUCLEOTIDE SEQUENCE [LARGE SCALE GENOMIC DNA]</scope>
    <source>
        <strain evidence="6 7">15Tr583</strain>
    </source>
</reference>
<keyword evidence="1" id="KW-0805">Transcription regulation</keyword>